<evidence type="ECO:0000256" key="1">
    <source>
        <dbReference type="ARBA" id="ARBA00006583"/>
    </source>
</evidence>
<dbReference type="InterPro" id="IPR003593">
    <property type="entry name" value="AAA+_ATPase"/>
</dbReference>
<dbReference type="Pfam" id="PF00308">
    <property type="entry name" value="Bac_DnaA"/>
    <property type="match status" value="1"/>
</dbReference>
<dbReference type="Gene3D" id="3.40.50.300">
    <property type="entry name" value="P-loop containing nucleotide triphosphate hydrolases"/>
    <property type="match status" value="1"/>
</dbReference>
<dbReference type="InterPro" id="IPR020591">
    <property type="entry name" value="Chromosome_initiator_DnaA-like"/>
</dbReference>
<dbReference type="InterPro" id="IPR038454">
    <property type="entry name" value="DnaA_N_sf"/>
</dbReference>
<dbReference type="PANTHER" id="PTHR30050">
    <property type="entry name" value="CHROMOSOMAL REPLICATION INITIATOR PROTEIN DNAA"/>
    <property type="match status" value="1"/>
</dbReference>
<dbReference type="EMBL" id="BKCN01000001">
    <property type="protein sequence ID" value="GER02637.1"/>
    <property type="molecule type" value="Genomic_DNA"/>
</dbReference>
<feature type="region of interest" description="Disordered" evidence="10">
    <location>
        <begin position="173"/>
        <end position="192"/>
    </location>
</feature>
<evidence type="ECO:0000256" key="6">
    <source>
        <dbReference type="ARBA" id="ARBA00023121"/>
    </source>
</evidence>
<feature type="region of interest" description="Disordered" evidence="10">
    <location>
        <begin position="125"/>
        <end position="156"/>
    </location>
</feature>
<comment type="caution">
    <text evidence="12">The sequence shown here is derived from an EMBL/GenBank/DDBJ whole genome shotgun (WGS) entry which is preliminary data.</text>
</comment>
<feature type="domain" description="AAA+ ATPase" evidence="11">
    <location>
        <begin position="235"/>
        <end position="358"/>
    </location>
</feature>
<dbReference type="GO" id="GO:0008289">
    <property type="term" value="F:lipid binding"/>
    <property type="evidence" value="ECO:0007669"/>
    <property type="project" value="UniProtKB-KW"/>
</dbReference>
<dbReference type="RefSeq" id="WP_313978307.1">
    <property type="nucleotide sequence ID" value="NZ_BKCN01000001.1"/>
</dbReference>
<dbReference type="Pfam" id="PF11638">
    <property type="entry name" value="DnaA_N"/>
    <property type="match status" value="1"/>
</dbReference>
<proteinExistence type="inferred from homology"/>
<dbReference type="GO" id="GO:0003688">
    <property type="term" value="F:DNA replication origin binding"/>
    <property type="evidence" value="ECO:0007669"/>
    <property type="project" value="TreeGrafter"/>
</dbReference>
<evidence type="ECO:0000256" key="3">
    <source>
        <dbReference type="ARBA" id="ARBA00022705"/>
    </source>
</evidence>
<comment type="function">
    <text evidence="8">Plays an essential role in the initiation and regulation of chromosomal replication. ATP-DnaA binds to the origin of replication (oriC) to initiate formation of the DNA replication initiation complex once per cell cycle. Binds the DnaA box (a 9 base pair repeat at the origin) and separates the double-stranded (ds)DNA. Forms a right-handed helical filament on oriC DNA; dsDNA binds to the exterior of the filament while single-stranded (ss)DNA is stabiized in the filament's interior. The ATP-DnaA-oriC complex binds and stabilizes one strand of the AT-rich DNA unwinding element (DUE), permitting loading of DNA polymerase. After initiation quickly degrades to an ADP-DnaA complex that is not apt for DNA replication. Binds acidic phospholipids.</text>
</comment>
<dbReference type="GO" id="GO:0005524">
    <property type="term" value="F:ATP binding"/>
    <property type="evidence" value="ECO:0007669"/>
    <property type="project" value="UniProtKB-KW"/>
</dbReference>
<reference evidence="12 13" key="1">
    <citation type="submission" date="2019-09" db="EMBL/GenBank/DDBJ databases">
        <title>NBRP : Genome information of microbial organism related human and environment.</title>
        <authorList>
            <person name="Hattori M."/>
            <person name="Oshima K."/>
            <person name="Inaba H."/>
            <person name="Suda W."/>
            <person name="Sakamoto M."/>
            <person name="Iino T."/>
            <person name="Kitahara M."/>
            <person name="Oshida Y."/>
            <person name="Iida T."/>
            <person name="Kudo T."/>
            <person name="Itoh T."/>
            <person name="Ohkuma M."/>
        </authorList>
    </citation>
    <scope>NUCLEOTIDE SEQUENCE [LARGE SCALE GENOMIC DNA]</scope>
    <source>
        <strain evidence="12 13">Q-1</strain>
    </source>
</reference>
<keyword evidence="4 8" id="KW-0547">Nucleotide-binding</keyword>
<evidence type="ECO:0000256" key="7">
    <source>
        <dbReference type="ARBA" id="ARBA00023125"/>
    </source>
</evidence>
<feature type="region of interest" description="Disordered" evidence="10">
    <location>
        <begin position="1"/>
        <end position="29"/>
    </location>
</feature>
<accession>A0A5A7N3N8</accession>
<organism evidence="12 13">
    <name type="scientific">Iodidimonas nitroreducens</name>
    <dbReference type="NCBI Taxonomy" id="1236968"/>
    <lineage>
        <taxon>Bacteria</taxon>
        <taxon>Pseudomonadati</taxon>
        <taxon>Pseudomonadota</taxon>
        <taxon>Alphaproteobacteria</taxon>
        <taxon>Iodidimonadales</taxon>
        <taxon>Iodidimonadaceae</taxon>
        <taxon>Iodidimonas</taxon>
    </lineage>
</organism>
<dbReference type="Proteomes" id="UP000324996">
    <property type="component" value="Unassembled WGS sequence"/>
</dbReference>
<comment type="similarity">
    <text evidence="1 9">Belongs to the DnaA family.</text>
</comment>
<evidence type="ECO:0000256" key="10">
    <source>
        <dbReference type="SAM" id="MobiDB-lite"/>
    </source>
</evidence>
<dbReference type="FunFam" id="3.40.50.300:FF:000668">
    <property type="entry name" value="Chromosomal replication initiator protein DnaA"/>
    <property type="match status" value="1"/>
</dbReference>
<dbReference type="GO" id="GO:0005886">
    <property type="term" value="C:plasma membrane"/>
    <property type="evidence" value="ECO:0007669"/>
    <property type="project" value="TreeGrafter"/>
</dbReference>
<evidence type="ECO:0000256" key="8">
    <source>
        <dbReference type="RuleBase" id="RU000577"/>
    </source>
</evidence>
<keyword evidence="3 8" id="KW-0235">DNA replication</keyword>
<dbReference type="InterPro" id="IPR027417">
    <property type="entry name" value="P-loop_NTPase"/>
</dbReference>
<dbReference type="SUPFAM" id="SSF52540">
    <property type="entry name" value="P-loop containing nucleoside triphosphate hydrolases"/>
    <property type="match status" value="1"/>
</dbReference>
<dbReference type="CDD" id="cd00009">
    <property type="entry name" value="AAA"/>
    <property type="match status" value="1"/>
</dbReference>
<dbReference type="PANTHER" id="PTHR30050:SF2">
    <property type="entry name" value="CHROMOSOMAL REPLICATION INITIATOR PROTEIN DNAA"/>
    <property type="match status" value="1"/>
</dbReference>
<keyword evidence="13" id="KW-1185">Reference proteome</keyword>
<keyword evidence="5 8" id="KW-0067">ATP-binding</keyword>
<keyword evidence="7 8" id="KW-0238">DNA-binding</keyword>
<dbReference type="PRINTS" id="PR00051">
    <property type="entry name" value="DNAA"/>
</dbReference>
<dbReference type="InterPro" id="IPR013317">
    <property type="entry name" value="DnaA_dom"/>
</dbReference>
<evidence type="ECO:0000256" key="4">
    <source>
        <dbReference type="ARBA" id="ARBA00022741"/>
    </source>
</evidence>
<dbReference type="InterPro" id="IPR024633">
    <property type="entry name" value="DnaA_N_dom"/>
</dbReference>
<evidence type="ECO:0000256" key="9">
    <source>
        <dbReference type="RuleBase" id="RU004227"/>
    </source>
</evidence>
<feature type="compositionally biased region" description="Low complexity" evidence="10">
    <location>
        <begin position="125"/>
        <end position="139"/>
    </location>
</feature>
<evidence type="ECO:0000256" key="2">
    <source>
        <dbReference type="ARBA" id="ARBA00022490"/>
    </source>
</evidence>
<keyword evidence="6" id="KW-0446">Lipid-binding</keyword>
<name>A0A5A7N3N8_9PROT</name>
<gene>
    <name evidence="12" type="ORF">JCM17846_03190</name>
</gene>
<dbReference type="SMART" id="SM00382">
    <property type="entry name" value="AAA"/>
    <property type="match status" value="1"/>
</dbReference>
<evidence type="ECO:0000259" key="11">
    <source>
        <dbReference type="SMART" id="SM00382"/>
    </source>
</evidence>
<protein>
    <recommendedName>
        <fullName evidence="8">Chromosomal replication initiator protein DnaA</fullName>
    </recommendedName>
</protein>
<keyword evidence="2" id="KW-0963">Cytoplasm</keyword>
<dbReference type="GO" id="GO:0006270">
    <property type="term" value="P:DNA replication initiation"/>
    <property type="evidence" value="ECO:0007669"/>
    <property type="project" value="TreeGrafter"/>
</dbReference>
<evidence type="ECO:0000256" key="5">
    <source>
        <dbReference type="ARBA" id="ARBA00022840"/>
    </source>
</evidence>
<sequence length="383" mass="42652">MGADRGTGVANPKAETQQTPDQQMGHDHEHWRWVQSQLKREYGQAQFDRWLRPLQLSTISGGIARLSVPTDFMRDWVERNYLNRIRSLLATGPDPIADVCVDVVLDDGEDLSAKFQQNGLQQNGLQQNGLQQNGPQQNGASLNGARPNQPGISPATHANARLGSAIKSYASGQRAAAAPTQDPGLQAHNQSMADGVEGLGGRLEPRYSFETFVVGKSNAFAHAAARRVSESQSVPFNPLFLHGGVGLGKTHLMNAIAWEYSRLYPGRRVMYISAEKFMYQFIASVRYRDTMSFKQQFRSVDLLMLDDFQFIANKDSTQEEFFHTFNALIESQKQLIISADRSPTDLEGFQERIVSRLGWGLVADIHPTDYELRLGILQSKAEA</sequence>
<evidence type="ECO:0000313" key="12">
    <source>
        <dbReference type="EMBL" id="GER02637.1"/>
    </source>
</evidence>
<evidence type="ECO:0000313" key="13">
    <source>
        <dbReference type="Proteomes" id="UP000324996"/>
    </source>
</evidence>
<dbReference type="Gene3D" id="3.30.300.180">
    <property type="match status" value="1"/>
</dbReference>
<dbReference type="AlphaFoldDB" id="A0A5A7N3N8"/>